<proteinExistence type="predicted"/>
<dbReference type="Proteomes" id="UP000594638">
    <property type="component" value="Unassembled WGS sequence"/>
</dbReference>
<feature type="non-terminal residue" evidence="3">
    <location>
        <position position="88"/>
    </location>
</feature>
<organism evidence="3 4">
    <name type="scientific">Olea europaea subsp. europaea</name>
    <dbReference type="NCBI Taxonomy" id="158383"/>
    <lineage>
        <taxon>Eukaryota</taxon>
        <taxon>Viridiplantae</taxon>
        <taxon>Streptophyta</taxon>
        <taxon>Embryophyta</taxon>
        <taxon>Tracheophyta</taxon>
        <taxon>Spermatophyta</taxon>
        <taxon>Magnoliopsida</taxon>
        <taxon>eudicotyledons</taxon>
        <taxon>Gunneridae</taxon>
        <taxon>Pentapetalae</taxon>
        <taxon>asterids</taxon>
        <taxon>lamiids</taxon>
        <taxon>Lamiales</taxon>
        <taxon>Oleaceae</taxon>
        <taxon>Oleeae</taxon>
        <taxon>Olea</taxon>
    </lineage>
</organism>
<keyword evidence="4" id="KW-1185">Reference proteome</keyword>
<evidence type="ECO:0000256" key="1">
    <source>
        <dbReference type="SAM" id="MobiDB-lite"/>
    </source>
</evidence>
<gene>
    <name evidence="3" type="ORF">OLEA9_A018336</name>
</gene>
<evidence type="ECO:0000313" key="3">
    <source>
        <dbReference type="EMBL" id="CAA3004902.1"/>
    </source>
</evidence>
<accession>A0A8S0TJW3</accession>
<dbReference type="AlphaFoldDB" id="A0A8S0TJW3"/>
<name>A0A8S0TJW3_OLEEU</name>
<feature type="signal peptide" evidence="2">
    <location>
        <begin position="1"/>
        <end position="17"/>
    </location>
</feature>
<feature type="chain" id="PRO_5035948259" evidence="2">
    <location>
        <begin position="18"/>
        <end position="88"/>
    </location>
</feature>
<feature type="compositionally biased region" description="Polar residues" evidence="1">
    <location>
        <begin position="58"/>
        <end position="68"/>
    </location>
</feature>
<evidence type="ECO:0000313" key="4">
    <source>
        <dbReference type="Proteomes" id="UP000594638"/>
    </source>
</evidence>
<dbReference type="EMBL" id="CACTIH010006813">
    <property type="protein sequence ID" value="CAA3004902.1"/>
    <property type="molecule type" value="Genomic_DNA"/>
</dbReference>
<keyword evidence="2" id="KW-0732">Signal</keyword>
<reference evidence="3 4" key="1">
    <citation type="submission" date="2019-12" db="EMBL/GenBank/DDBJ databases">
        <authorList>
            <person name="Alioto T."/>
            <person name="Alioto T."/>
            <person name="Gomez Garrido J."/>
        </authorList>
    </citation>
    <scope>NUCLEOTIDE SEQUENCE [LARGE SCALE GENOMIC DNA]</scope>
</reference>
<comment type="caution">
    <text evidence="3">The sequence shown here is derived from an EMBL/GenBank/DDBJ whole genome shotgun (WGS) entry which is preliminary data.</text>
</comment>
<feature type="region of interest" description="Disordered" evidence="1">
    <location>
        <begin position="49"/>
        <end position="88"/>
    </location>
</feature>
<sequence>MAALSFVCLAVPGGACTSQVWQMAPYNAEAAAGCHCCCRQAGAGPPGWAAAGIKAESPSHSVKQQTTDGMREKWAGPPAAEHPRAETL</sequence>
<evidence type="ECO:0000256" key="2">
    <source>
        <dbReference type="SAM" id="SignalP"/>
    </source>
</evidence>
<protein>
    <submittedName>
        <fullName evidence="3">Uncharacterized protein</fullName>
    </submittedName>
</protein>